<reference evidence="1" key="1">
    <citation type="submission" date="2020-09" db="EMBL/GenBank/DDBJ databases">
        <title>Iningainema tapete sp. nov. (Scytonemataceae, Cyanobacteria) from greenhouses in central Florida (USA) produces two types of nodularin with biosynthetic potential for microcystin-LR and anabaenopeptins.</title>
        <authorList>
            <person name="Berthold D.E."/>
            <person name="Lefler F.W."/>
            <person name="Huang I.-S."/>
            <person name="Abdulla H."/>
            <person name="Zimba P.V."/>
            <person name="Laughinghouse H.D. IV."/>
        </authorList>
    </citation>
    <scope>NUCLEOTIDE SEQUENCE</scope>
    <source>
        <strain evidence="1">BLCCT55</strain>
    </source>
</reference>
<comment type="caution">
    <text evidence="1">The sequence shown here is derived from an EMBL/GenBank/DDBJ whole genome shotgun (WGS) entry which is preliminary data.</text>
</comment>
<accession>A0A8J6XSM0</accession>
<sequence>MTRFPYDRFAKDYLQELLSPLGSVETSKDVAGEVLEVDVYFLPREQPQIDRESLGLLGRFAQTKALIEPFRNPVTNSEVGKGRVQKRAIEELLALDVNNPFRSKAMDLLANLKTTIKLNQNLDIAILIEL</sequence>
<dbReference type="EMBL" id="JACXAE010000134">
    <property type="protein sequence ID" value="MBD2778812.1"/>
    <property type="molecule type" value="Genomic_DNA"/>
</dbReference>
<gene>
    <name evidence="1" type="ORF">ICL16_43905</name>
</gene>
<dbReference type="AlphaFoldDB" id="A0A8J6XSM0"/>
<evidence type="ECO:0000313" key="1">
    <source>
        <dbReference type="EMBL" id="MBD2778812.1"/>
    </source>
</evidence>
<organism evidence="1 2">
    <name type="scientific">Iningainema tapete BLCC-T55</name>
    <dbReference type="NCBI Taxonomy" id="2748662"/>
    <lineage>
        <taxon>Bacteria</taxon>
        <taxon>Bacillati</taxon>
        <taxon>Cyanobacteriota</taxon>
        <taxon>Cyanophyceae</taxon>
        <taxon>Nostocales</taxon>
        <taxon>Scytonemataceae</taxon>
        <taxon>Iningainema tapete</taxon>
    </lineage>
</organism>
<keyword evidence="2" id="KW-1185">Reference proteome</keyword>
<proteinExistence type="predicted"/>
<dbReference type="Proteomes" id="UP000629098">
    <property type="component" value="Unassembled WGS sequence"/>
</dbReference>
<dbReference type="RefSeq" id="WP_190838934.1">
    <property type="nucleotide sequence ID" value="NZ_CAWPPI010000134.1"/>
</dbReference>
<evidence type="ECO:0000313" key="2">
    <source>
        <dbReference type="Proteomes" id="UP000629098"/>
    </source>
</evidence>
<protein>
    <submittedName>
        <fullName evidence="1">Uncharacterized protein</fullName>
    </submittedName>
</protein>
<name>A0A8J6XSM0_9CYAN</name>